<dbReference type="EMBL" id="AWFH01000006">
    <property type="protein sequence ID" value="KCZ63573.1"/>
    <property type="molecule type" value="Genomic_DNA"/>
</dbReference>
<feature type="binding site" evidence="8">
    <location>
        <begin position="150"/>
        <end position="155"/>
    </location>
    <ligand>
        <name>NADP(+)</name>
        <dbReference type="ChEBI" id="CHEBI:58349"/>
    </ligand>
</feature>
<evidence type="ECO:0000259" key="9">
    <source>
        <dbReference type="Pfam" id="PF01488"/>
    </source>
</evidence>
<keyword evidence="3 8" id="KW-0028">Amino-acid biosynthesis</keyword>
<dbReference type="InterPro" id="IPR022893">
    <property type="entry name" value="Shikimate_DH_fam"/>
</dbReference>
<evidence type="ECO:0000256" key="1">
    <source>
        <dbReference type="ARBA" id="ARBA00004871"/>
    </source>
</evidence>
<feature type="binding site" evidence="8">
    <location>
        <position position="87"/>
    </location>
    <ligand>
        <name>shikimate</name>
        <dbReference type="ChEBI" id="CHEBI:36208"/>
    </ligand>
</feature>
<comment type="caution">
    <text evidence="14">The sequence shown here is derived from an EMBL/GenBank/DDBJ whole genome shotgun (WGS) entry which is preliminary data.</text>
</comment>
<evidence type="ECO:0000313" key="16">
    <source>
        <dbReference type="Proteomes" id="UP000259173"/>
    </source>
</evidence>
<dbReference type="SUPFAM" id="SSF51735">
    <property type="entry name" value="NAD(P)-binding Rossmann-fold domains"/>
    <property type="match status" value="1"/>
</dbReference>
<dbReference type="EMBL" id="DMBR01000039">
    <property type="protein sequence ID" value="HAE93182.1"/>
    <property type="molecule type" value="Genomic_DNA"/>
</dbReference>
<dbReference type="Proteomes" id="UP000259173">
    <property type="component" value="Unassembled WGS sequence"/>
</dbReference>
<keyword evidence="6 8" id="KW-0057">Aromatic amino acid biosynthesis</keyword>
<dbReference type="GO" id="GO:0009073">
    <property type="term" value="P:aromatic amino acid family biosynthetic process"/>
    <property type="evidence" value="ECO:0007669"/>
    <property type="project" value="UniProtKB-KW"/>
</dbReference>
<dbReference type="Pfam" id="PF01488">
    <property type="entry name" value="Shikimate_DH"/>
    <property type="match status" value="1"/>
</dbReference>
<evidence type="ECO:0000256" key="2">
    <source>
        <dbReference type="ARBA" id="ARBA00012962"/>
    </source>
</evidence>
<dbReference type="InterPro" id="IPR046346">
    <property type="entry name" value="Aminoacid_DH-like_N_sf"/>
</dbReference>
<sequence length="271" mass="29093">MTKLYGVVGDPISHSLSPVIHNAWIREHGIDASYEAMHIPKGAFAEGLETLEDRKALGLNVTSPHKEDAIELAEGTSDVARRIGAANTLIRLKTGGWLAENTDAPGFTEALNRASIEIAGQNVCLLGAGGAARAVALALSDMRATLTICNRTESRAEELVKHLNIEADIRSLDHADAEMAKADVVVNTLSLGQTGQSLDLPQGKMRTFYDISYGKPAKAMLGKAEDSGWKTLDGLSMLVAQAAFSFEMWFGILPDMDSSLARCRKLVEATE</sequence>
<dbReference type="InterPro" id="IPR036291">
    <property type="entry name" value="NAD(P)-bd_dom_sf"/>
</dbReference>
<feature type="binding site" evidence="8">
    <location>
        <position position="211"/>
    </location>
    <ligand>
        <name>NADP(+)</name>
        <dbReference type="ChEBI" id="CHEBI:58349"/>
    </ligand>
</feature>
<protein>
    <recommendedName>
        <fullName evidence="2 8">Shikimate dehydrogenase (NADP(+))</fullName>
        <shortName evidence="8">SDH</shortName>
        <ecNumber evidence="2 8">1.1.1.25</ecNumber>
    </recommendedName>
</protein>
<dbReference type="GO" id="GO:0004764">
    <property type="term" value="F:shikimate 3-dehydrogenase (NADP+) activity"/>
    <property type="evidence" value="ECO:0007669"/>
    <property type="project" value="UniProtKB-UniRule"/>
</dbReference>
<evidence type="ECO:0000259" key="11">
    <source>
        <dbReference type="Pfam" id="PF18317"/>
    </source>
</evidence>
<evidence type="ECO:0000313" key="12">
    <source>
        <dbReference type="EMBL" id="HAE93182.1"/>
    </source>
</evidence>
<evidence type="ECO:0000313" key="17">
    <source>
        <dbReference type="Proteomes" id="UP000263957"/>
    </source>
</evidence>
<dbReference type="Pfam" id="PF18317">
    <property type="entry name" value="SDH_C"/>
    <property type="match status" value="1"/>
</dbReference>
<evidence type="ECO:0000256" key="3">
    <source>
        <dbReference type="ARBA" id="ARBA00022605"/>
    </source>
</evidence>
<feature type="binding site" evidence="8">
    <location>
        <begin position="127"/>
        <end position="131"/>
    </location>
    <ligand>
        <name>NADP(+)</name>
        <dbReference type="ChEBI" id="CHEBI:58349"/>
    </ligand>
</feature>
<comment type="catalytic activity">
    <reaction evidence="7 8">
        <text>shikimate + NADP(+) = 3-dehydroshikimate + NADPH + H(+)</text>
        <dbReference type="Rhea" id="RHEA:17737"/>
        <dbReference type="ChEBI" id="CHEBI:15378"/>
        <dbReference type="ChEBI" id="CHEBI:16630"/>
        <dbReference type="ChEBI" id="CHEBI:36208"/>
        <dbReference type="ChEBI" id="CHEBI:57783"/>
        <dbReference type="ChEBI" id="CHEBI:58349"/>
        <dbReference type="EC" id="1.1.1.25"/>
    </reaction>
</comment>
<dbReference type="AlphaFoldDB" id="A0A059E7F3"/>
<dbReference type="Proteomes" id="UP000024547">
    <property type="component" value="Unassembled WGS sequence"/>
</dbReference>
<keyword evidence="5 8" id="KW-0560">Oxidoreductase</keyword>
<evidence type="ECO:0000259" key="10">
    <source>
        <dbReference type="Pfam" id="PF08501"/>
    </source>
</evidence>
<feature type="binding site" evidence="8">
    <location>
        <position position="241"/>
    </location>
    <ligand>
        <name>shikimate</name>
        <dbReference type="ChEBI" id="CHEBI:36208"/>
    </ligand>
</feature>
<dbReference type="GO" id="GO:0019632">
    <property type="term" value="P:shikimate metabolic process"/>
    <property type="evidence" value="ECO:0007669"/>
    <property type="project" value="InterPro"/>
</dbReference>
<dbReference type="GO" id="GO:0050661">
    <property type="term" value="F:NADP binding"/>
    <property type="evidence" value="ECO:0007669"/>
    <property type="project" value="InterPro"/>
</dbReference>
<evidence type="ECO:0000256" key="4">
    <source>
        <dbReference type="ARBA" id="ARBA00022857"/>
    </source>
</evidence>
<dbReference type="InterPro" id="IPR011342">
    <property type="entry name" value="Shikimate_DH"/>
</dbReference>
<feature type="binding site" evidence="8">
    <location>
        <begin position="15"/>
        <end position="17"/>
    </location>
    <ligand>
        <name>shikimate</name>
        <dbReference type="ChEBI" id="CHEBI:36208"/>
    </ligand>
</feature>
<comment type="pathway">
    <text evidence="1 8">Metabolic intermediate biosynthesis; chorismate biosynthesis; chorismate from D-erythrose 4-phosphate and phosphoenolpyruvate: step 4/7.</text>
</comment>
<dbReference type="Proteomes" id="UP000263957">
    <property type="component" value="Unassembled WGS sequence"/>
</dbReference>
<feature type="active site" description="Proton acceptor" evidence="8">
    <location>
        <position position="66"/>
    </location>
</feature>
<dbReference type="InterPro" id="IPR013708">
    <property type="entry name" value="Shikimate_DH-bd_N"/>
</dbReference>
<proteinExistence type="inferred from homology"/>
<feature type="binding site" evidence="8">
    <location>
        <position position="103"/>
    </location>
    <ligand>
        <name>shikimate</name>
        <dbReference type="ChEBI" id="CHEBI:36208"/>
    </ligand>
</feature>
<dbReference type="Gene3D" id="3.40.50.10860">
    <property type="entry name" value="Leucine Dehydrogenase, chain A, domain 1"/>
    <property type="match status" value="1"/>
</dbReference>
<feature type="domain" description="SDH C-terminal" evidence="11">
    <location>
        <begin position="234"/>
        <end position="255"/>
    </location>
</feature>
<evidence type="ECO:0000256" key="8">
    <source>
        <dbReference type="HAMAP-Rule" id="MF_00222"/>
    </source>
</evidence>
<dbReference type="InterPro" id="IPR006151">
    <property type="entry name" value="Shikm_DH/Glu-tRNA_Rdtase"/>
</dbReference>
<dbReference type="HAMAP" id="MF_00222">
    <property type="entry name" value="Shikimate_DH_AroE"/>
    <property type="match status" value="1"/>
</dbReference>
<dbReference type="EMBL" id="DOGS01000002">
    <property type="protein sequence ID" value="HBQ47277.1"/>
    <property type="molecule type" value="Genomic_DNA"/>
</dbReference>
<name>A0A059E7F3_9PROT</name>
<evidence type="ECO:0000313" key="13">
    <source>
        <dbReference type="EMBL" id="HBQ47277.1"/>
    </source>
</evidence>
<dbReference type="OrthoDB" id="9792692at2"/>
<dbReference type="Gene3D" id="3.40.50.720">
    <property type="entry name" value="NAD(P)-binding Rossmann-like Domain"/>
    <property type="match status" value="1"/>
</dbReference>
<dbReference type="SUPFAM" id="SSF53223">
    <property type="entry name" value="Aminoacid dehydrogenase-like, N-terminal domain"/>
    <property type="match status" value="1"/>
</dbReference>
<dbReference type="PATRIC" id="fig|1280948.3.peg.1206"/>
<dbReference type="InterPro" id="IPR041121">
    <property type="entry name" value="SDH_C"/>
</dbReference>
<dbReference type="NCBIfam" id="TIGR00507">
    <property type="entry name" value="aroE"/>
    <property type="match status" value="1"/>
</dbReference>
<comment type="subunit">
    <text evidence="8">Homodimer.</text>
</comment>
<feature type="domain" description="Quinate/shikimate 5-dehydrogenase/glutamyl-tRNA reductase" evidence="9">
    <location>
        <begin position="117"/>
        <end position="188"/>
    </location>
</feature>
<feature type="domain" description="Shikimate dehydrogenase substrate binding N-terminal" evidence="10">
    <location>
        <begin position="7"/>
        <end position="89"/>
    </location>
</feature>
<reference evidence="16 17" key="2">
    <citation type="journal article" date="2018" name="Nat. Biotechnol.">
        <title>A standardized bacterial taxonomy based on genome phylogeny substantially revises the tree of life.</title>
        <authorList>
            <person name="Parks D.H."/>
            <person name="Chuvochina M."/>
            <person name="Waite D.W."/>
            <person name="Rinke C."/>
            <person name="Skarshewski A."/>
            <person name="Chaumeil P.A."/>
            <person name="Hugenholtz P."/>
        </authorList>
    </citation>
    <scope>NUCLEOTIDE SEQUENCE [LARGE SCALE GENOMIC DNA]</scope>
    <source>
        <strain evidence="13">UBA10378</strain>
        <strain evidence="12">UBA8557</strain>
    </source>
</reference>
<dbReference type="RefSeq" id="WP_035549748.1">
    <property type="nucleotide sequence ID" value="NZ_AWFH01000006.1"/>
</dbReference>
<dbReference type="PANTHER" id="PTHR21089">
    <property type="entry name" value="SHIKIMATE DEHYDROGENASE"/>
    <property type="match status" value="1"/>
</dbReference>
<dbReference type="NCBIfam" id="NF001310">
    <property type="entry name" value="PRK00258.1-2"/>
    <property type="match status" value="1"/>
</dbReference>
<dbReference type="PANTHER" id="PTHR21089:SF1">
    <property type="entry name" value="BIFUNCTIONAL 3-DEHYDROQUINATE DEHYDRATASE_SHIKIMATE DEHYDROGENASE, CHLOROPLASTIC"/>
    <property type="match status" value="1"/>
</dbReference>
<evidence type="ECO:0000313" key="15">
    <source>
        <dbReference type="Proteomes" id="UP000024547"/>
    </source>
</evidence>
<reference evidence="14 15" key="1">
    <citation type="journal article" date="2014" name="Antonie Van Leeuwenhoek">
        <title>Hyphomonas beringensis sp. nov. and Hyphomonas chukchiensis sp. nov., isolated from surface seawater of the Bering Sea and Chukchi Sea.</title>
        <authorList>
            <person name="Li C."/>
            <person name="Lai Q."/>
            <person name="Li G."/>
            <person name="Dong C."/>
            <person name="Wang J."/>
            <person name="Liao Y."/>
            <person name="Shao Z."/>
        </authorList>
    </citation>
    <scope>NUCLEOTIDE SEQUENCE [LARGE SCALE GENOMIC DNA]</scope>
    <source>
        <strain evidence="14 15">22II1-22F38</strain>
    </source>
</reference>
<feature type="binding site" evidence="8">
    <location>
        <position position="62"/>
    </location>
    <ligand>
        <name>shikimate</name>
        <dbReference type="ChEBI" id="CHEBI:36208"/>
    </ligand>
</feature>
<gene>
    <name evidence="8 12" type="primary">aroE</name>
    <name evidence="12" type="ORF">DCG65_01390</name>
    <name evidence="13" type="ORF">DD728_00065</name>
    <name evidence="14" type="ORF">HY36_14855</name>
</gene>
<organism evidence="14 15">
    <name type="scientific">Hyphomonas atlantica</name>
    <dbReference type="NCBI Taxonomy" id="1280948"/>
    <lineage>
        <taxon>Bacteria</taxon>
        <taxon>Pseudomonadati</taxon>
        <taxon>Pseudomonadota</taxon>
        <taxon>Alphaproteobacteria</taxon>
        <taxon>Hyphomonadales</taxon>
        <taxon>Hyphomonadaceae</taxon>
        <taxon>Hyphomonas</taxon>
    </lineage>
</organism>
<dbReference type="Pfam" id="PF08501">
    <property type="entry name" value="Shikimate_dh_N"/>
    <property type="match status" value="1"/>
</dbReference>
<comment type="similarity">
    <text evidence="8">Belongs to the shikimate dehydrogenase family.</text>
</comment>
<evidence type="ECO:0000256" key="5">
    <source>
        <dbReference type="ARBA" id="ARBA00023002"/>
    </source>
</evidence>
<dbReference type="eggNOG" id="COG0169">
    <property type="taxonomic scope" value="Bacteria"/>
</dbReference>
<keyword evidence="4 8" id="KW-0521">NADP</keyword>
<keyword evidence="15" id="KW-1185">Reference proteome</keyword>
<dbReference type="GO" id="GO:0009423">
    <property type="term" value="P:chorismate biosynthetic process"/>
    <property type="evidence" value="ECO:0007669"/>
    <property type="project" value="UniProtKB-UniRule"/>
</dbReference>
<dbReference type="GO" id="GO:0005829">
    <property type="term" value="C:cytosol"/>
    <property type="evidence" value="ECO:0007669"/>
    <property type="project" value="TreeGrafter"/>
</dbReference>
<accession>A0A059E7F3</accession>
<evidence type="ECO:0000313" key="14">
    <source>
        <dbReference type="EMBL" id="KCZ63573.1"/>
    </source>
</evidence>
<evidence type="ECO:0000256" key="6">
    <source>
        <dbReference type="ARBA" id="ARBA00023141"/>
    </source>
</evidence>
<dbReference type="EC" id="1.1.1.25" evidence="2 8"/>
<comment type="function">
    <text evidence="8">Involved in the biosynthesis of the chorismate, which leads to the biosynthesis of aromatic amino acids. Catalyzes the reversible NADPH linked reduction of 3-dehydroshikimate (DHSA) to yield shikimate (SA).</text>
</comment>
<dbReference type="UniPathway" id="UPA00053">
    <property type="reaction ID" value="UER00087"/>
</dbReference>
<dbReference type="GO" id="GO:0008652">
    <property type="term" value="P:amino acid biosynthetic process"/>
    <property type="evidence" value="ECO:0007669"/>
    <property type="project" value="UniProtKB-KW"/>
</dbReference>
<evidence type="ECO:0000256" key="7">
    <source>
        <dbReference type="ARBA" id="ARBA00049442"/>
    </source>
</evidence>
<feature type="binding site" evidence="8">
    <location>
        <position position="234"/>
    </location>
    <ligand>
        <name>NADP(+)</name>
        <dbReference type="ChEBI" id="CHEBI:58349"/>
    </ligand>
</feature>
<dbReference type="STRING" id="1280948.HY36_14855"/>
<feature type="binding site" evidence="8">
    <location>
        <position position="78"/>
    </location>
    <ligand>
        <name>NADP(+)</name>
        <dbReference type="ChEBI" id="CHEBI:58349"/>
    </ligand>
</feature>
<feature type="binding site" evidence="8">
    <location>
        <position position="213"/>
    </location>
    <ligand>
        <name>shikimate</name>
        <dbReference type="ChEBI" id="CHEBI:36208"/>
    </ligand>
</feature>